<dbReference type="Pfam" id="PF00496">
    <property type="entry name" value="SBP_bac_5"/>
    <property type="match status" value="1"/>
</dbReference>
<dbReference type="PATRIC" id="fig|582680.6.peg.1515"/>
<dbReference type="STRING" id="582680.RS86_01476"/>
<evidence type="ECO:0000259" key="3">
    <source>
        <dbReference type="Pfam" id="PF00496"/>
    </source>
</evidence>
<dbReference type="InterPro" id="IPR030678">
    <property type="entry name" value="Peptide/Ni-bd"/>
</dbReference>
<sequence>MTRTRLPRVPRLPRVVAVGAAVLIAATSLTACSGSASGTSTGSAGSDWKLTTKTAAATGDIDSYSFALYAEPATLDYAYAFDYPDNQVLANVCESLLRLNPDYSLSPGLASSFSNPDPLTWVYELRDGVTFHDGTPLTAADAVASMQRIMDPSVGSAWFSVYQNVESITQTGPMEVTVKTKIPDSQFNLGMGGSAGVIESAATLAASGKDYGNSTGGVNCTGPFQLQQWKSGESLTLTRYDGYWDKDLRAKSAKMTFAIIPDATARVNALKSGNVDGSWMIPLEAASQLQASGKGDVLYAPSSATSNLVVSNTKGTLGDKRVRQALMLALDRKGILKAASQNIGEVSDVLTTKLVWGSASDTATKTAFDDVTHYQQDLAKAKKLVEEAGATGKELVYVTAPIGNDFSVVSQATLAAAQSIGLKLTIKTVTPAQYTALFSDPSAREGVDLFYTVWYLSSPDALEMYGVLRTGDFSNYGGWSDKEFDDTVNKAVGTFDPAERSALTAKAQQIANEELPWLPLAAGPLPLFLGKRITGLQPSMAFLYYPWAAQIGKR</sequence>
<keyword evidence="5" id="KW-1185">Reference proteome</keyword>
<dbReference type="InterPro" id="IPR000914">
    <property type="entry name" value="SBP_5_dom"/>
</dbReference>
<dbReference type="Gene3D" id="3.40.190.10">
    <property type="entry name" value="Periplasmic binding protein-like II"/>
    <property type="match status" value="1"/>
</dbReference>
<dbReference type="GO" id="GO:1904680">
    <property type="term" value="F:peptide transmembrane transporter activity"/>
    <property type="evidence" value="ECO:0007669"/>
    <property type="project" value="TreeGrafter"/>
</dbReference>
<dbReference type="GO" id="GO:0043190">
    <property type="term" value="C:ATP-binding cassette (ABC) transporter complex"/>
    <property type="evidence" value="ECO:0007669"/>
    <property type="project" value="InterPro"/>
</dbReference>
<dbReference type="SUPFAM" id="SSF53850">
    <property type="entry name" value="Periplasmic binding protein-like II"/>
    <property type="match status" value="1"/>
</dbReference>
<evidence type="ECO:0000313" key="5">
    <source>
        <dbReference type="Proteomes" id="UP000033740"/>
    </source>
</evidence>
<dbReference type="EMBL" id="JYIX01000032">
    <property type="protein sequence ID" value="KJL33679.1"/>
    <property type="molecule type" value="Genomic_DNA"/>
</dbReference>
<comment type="caution">
    <text evidence="4">The sequence shown here is derived from an EMBL/GenBank/DDBJ whole genome shotgun (WGS) entry which is preliminary data.</text>
</comment>
<dbReference type="Proteomes" id="UP000033740">
    <property type="component" value="Unassembled WGS sequence"/>
</dbReference>
<dbReference type="PANTHER" id="PTHR30290:SF38">
    <property type="entry name" value="D,D-DIPEPTIDE-BINDING PERIPLASMIC PROTEIN DDPA-RELATED"/>
    <property type="match status" value="1"/>
</dbReference>
<evidence type="ECO:0000256" key="2">
    <source>
        <dbReference type="SAM" id="SignalP"/>
    </source>
</evidence>
<gene>
    <name evidence="4" type="primary">gsiB_2</name>
    <name evidence="4" type="ORF">RS86_01476</name>
</gene>
<evidence type="ECO:0000313" key="4">
    <source>
        <dbReference type="EMBL" id="KJL33679.1"/>
    </source>
</evidence>
<dbReference type="AlphaFoldDB" id="A0A0F0LLX7"/>
<feature type="signal peptide" evidence="2">
    <location>
        <begin position="1"/>
        <end position="31"/>
    </location>
</feature>
<proteinExistence type="predicted"/>
<dbReference type="Gene3D" id="3.90.76.10">
    <property type="entry name" value="Dipeptide-binding Protein, Domain 1"/>
    <property type="match status" value="1"/>
</dbReference>
<feature type="chain" id="PRO_5038400422" evidence="2">
    <location>
        <begin position="32"/>
        <end position="554"/>
    </location>
</feature>
<organism evidence="4 5">
    <name type="scientific">Microbacterium azadirachtae</name>
    <dbReference type="NCBI Taxonomy" id="582680"/>
    <lineage>
        <taxon>Bacteria</taxon>
        <taxon>Bacillati</taxon>
        <taxon>Actinomycetota</taxon>
        <taxon>Actinomycetes</taxon>
        <taxon>Micrococcales</taxon>
        <taxon>Microbacteriaceae</taxon>
        <taxon>Microbacterium</taxon>
    </lineage>
</organism>
<dbReference type="PROSITE" id="PS51257">
    <property type="entry name" value="PROKAR_LIPOPROTEIN"/>
    <property type="match status" value="1"/>
</dbReference>
<dbReference type="Gene3D" id="3.10.105.10">
    <property type="entry name" value="Dipeptide-binding Protein, Domain 3"/>
    <property type="match status" value="1"/>
</dbReference>
<feature type="domain" description="Solute-binding protein family 5" evidence="3">
    <location>
        <begin position="105"/>
        <end position="470"/>
    </location>
</feature>
<evidence type="ECO:0000256" key="1">
    <source>
        <dbReference type="ARBA" id="ARBA00022729"/>
    </source>
</evidence>
<dbReference type="GO" id="GO:0042597">
    <property type="term" value="C:periplasmic space"/>
    <property type="evidence" value="ECO:0007669"/>
    <property type="project" value="UniProtKB-ARBA"/>
</dbReference>
<dbReference type="PIRSF" id="PIRSF002741">
    <property type="entry name" value="MppA"/>
    <property type="match status" value="1"/>
</dbReference>
<dbReference type="CDD" id="cd00995">
    <property type="entry name" value="PBP2_NikA_DppA_OppA_like"/>
    <property type="match status" value="1"/>
</dbReference>
<dbReference type="GO" id="GO:0015833">
    <property type="term" value="P:peptide transport"/>
    <property type="evidence" value="ECO:0007669"/>
    <property type="project" value="TreeGrafter"/>
</dbReference>
<protein>
    <submittedName>
        <fullName evidence="4">Glutathione-binding protein GsiB</fullName>
    </submittedName>
</protein>
<reference evidence="4 5" key="1">
    <citation type="submission" date="2015-02" db="EMBL/GenBank/DDBJ databases">
        <title>Draft genome sequences of ten Microbacterium spp. with emphasis on heavy metal contaminated environments.</title>
        <authorList>
            <person name="Corretto E."/>
        </authorList>
    </citation>
    <scope>NUCLEOTIDE SEQUENCE [LARGE SCALE GENOMIC DNA]</scope>
    <source>
        <strain evidence="4 5">ARN176</strain>
    </source>
</reference>
<dbReference type="InterPro" id="IPR039424">
    <property type="entry name" value="SBP_5"/>
</dbReference>
<accession>A0A0F0LLX7</accession>
<dbReference type="PANTHER" id="PTHR30290">
    <property type="entry name" value="PERIPLASMIC BINDING COMPONENT OF ABC TRANSPORTER"/>
    <property type="match status" value="1"/>
</dbReference>
<keyword evidence="1 2" id="KW-0732">Signal</keyword>
<dbReference type="RefSeq" id="WP_045271582.1">
    <property type="nucleotide sequence ID" value="NZ_JYIX01000032.1"/>
</dbReference>
<name>A0A0F0LLX7_9MICO</name>